<dbReference type="Gene3D" id="1.10.260.160">
    <property type="match status" value="1"/>
</dbReference>
<dbReference type="PANTHER" id="PTHR34853:SF1">
    <property type="entry name" value="LIPASE 5"/>
    <property type="match status" value="1"/>
</dbReference>
<dbReference type="RefSeq" id="WP_285661902.1">
    <property type="nucleotide sequence ID" value="NZ_BSTX01000001.1"/>
</dbReference>
<name>A0A9W6SJF8_9ACTN</name>
<gene>
    <name evidence="2" type="ORF">Afil01_15480</name>
</gene>
<sequence>MKITRALAATTTTAAIILALPAMATAKEHGPQRGDVLNASFVRTVGLDEIRTGLTDEGVDVSSLRYEVDLHRVEYSTVDPWGSPIMASGLLALPHNRDKRLTAVSFAHGTESNRVGVPSVPNLEDNVWDQAPAWLYSSSGFATLMPDYLGLGTGPGRHPWFHLPTETTASMDMLRASDSYVKTLHRKLNGEVMVTGFSQGASAALGLAKVLDAGRDGAGRHRFELGAVGAVSGAYDMAGAEVPALLGAPGQPKLDPKLSVLYTTYLLTSWEKTYDIYGSPAEIFQSPWDQNIESLFDGDHSGKDIFTGTPGTVAELLTPQGKALLEHPGGRFAKALAAESRVCSFAPDAPVRLYVTRTDAEAASTNTDSCAAKFDAAGKDVSIVDLGATDHAGSHLRSMGDLVRWFQTI</sequence>
<dbReference type="AlphaFoldDB" id="A0A9W6SJF8"/>
<protein>
    <submittedName>
        <fullName evidence="2">Lipase</fullName>
    </submittedName>
</protein>
<dbReference type="GO" id="GO:0004806">
    <property type="term" value="F:triacylglycerol lipase activity"/>
    <property type="evidence" value="ECO:0007669"/>
    <property type="project" value="InterPro"/>
</dbReference>
<organism evidence="2 3">
    <name type="scientific">Actinorhabdospora filicis</name>
    <dbReference type="NCBI Taxonomy" id="1785913"/>
    <lineage>
        <taxon>Bacteria</taxon>
        <taxon>Bacillati</taxon>
        <taxon>Actinomycetota</taxon>
        <taxon>Actinomycetes</taxon>
        <taxon>Micromonosporales</taxon>
        <taxon>Micromonosporaceae</taxon>
        <taxon>Actinorhabdospora</taxon>
    </lineage>
</organism>
<dbReference type="Proteomes" id="UP001165079">
    <property type="component" value="Unassembled WGS sequence"/>
</dbReference>
<dbReference type="SUPFAM" id="SSF53474">
    <property type="entry name" value="alpha/beta-Hydrolases"/>
    <property type="match status" value="1"/>
</dbReference>
<dbReference type="Gene3D" id="3.40.50.1820">
    <property type="entry name" value="alpha/beta hydrolase"/>
    <property type="match status" value="1"/>
</dbReference>
<accession>A0A9W6SJF8</accession>
<dbReference type="InterPro" id="IPR029058">
    <property type="entry name" value="AB_hydrolase_fold"/>
</dbReference>
<evidence type="ECO:0000313" key="2">
    <source>
        <dbReference type="EMBL" id="GLZ76741.1"/>
    </source>
</evidence>
<dbReference type="InterPro" id="IPR005152">
    <property type="entry name" value="Lipase_secreted"/>
</dbReference>
<dbReference type="GO" id="GO:0016042">
    <property type="term" value="P:lipid catabolic process"/>
    <property type="evidence" value="ECO:0007669"/>
    <property type="project" value="InterPro"/>
</dbReference>
<evidence type="ECO:0000313" key="3">
    <source>
        <dbReference type="Proteomes" id="UP001165079"/>
    </source>
</evidence>
<comment type="caution">
    <text evidence="2">The sequence shown here is derived from an EMBL/GenBank/DDBJ whole genome shotgun (WGS) entry which is preliminary data.</text>
</comment>
<dbReference type="PIRSF" id="PIRSF029171">
    <property type="entry name" value="Esterase_LipA"/>
    <property type="match status" value="1"/>
</dbReference>
<feature type="chain" id="PRO_5040835486" evidence="1">
    <location>
        <begin position="25"/>
        <end position="409"/>
    </location>
</feature>
<evidence type="ECO:0000256" key="1">
    <source>
        <dbReference type="SAM" id="SignalP"/>
    </source>
</evidence>
<keyword evidence="1" id="KW-0732">Signal</keyword>
<keyword evidence="3" id="KW-1185">Reference proteome</keyword>
<dbReference type="EMBL" id="BSTX01000001">
    <property type="protein sequence ID" value="GLZ76741.1"/>
    <property type="molecule type" value="Genomic_DNA"/>
</dbReference>
<reference evidence="2" key="1">
    <citation type="submission" date="2023-03" db="EMBL/GenBank/DDBJ databases">
        <title>Actinorhabdospora filicis NBRC 111898.</title>
        <authorList>
            <person name="Ichikawa N."/>
            <person name="Sato H."/>
            <person name="Tonouchi N."/>
        </authorList>
    </citation>
    <scope>NUCLEOTIDE SEQUENCE</scope>
    <source>
        <strain evidence="2">NBRC 111898</strain>
    </source>
</reference>
<proteinExistence type="predicted"/>
<feature type="signal peptide" evidence="1">
    <location>
        <begin position="1"/>
        <end position="24"/>
    </location>
</feature>
<dbReference type="PANTHER" id="PTHR34853">
    <property type="match status" value="1"/>
</dbReference>